<feature type="domain" description="Plastocyanin-like" evidence="4">
    <location>
        <begin position="138"/>
        <end position="217"/>
    </location>
</feature>
<dbReference type="InterPro" id="IPR001117">
    <property type="entry name" value="Cu-oxidase_2nd"/>
</dbReference>
<reference evidence="6" key="1">
    <citation type="submission" date="2018-02" db="EMBL/GenBank/DDBJ databases">
        <authorList>
            <person name="Seth-Smith MB H."/>
            <person name="Seth-Smith H."/>
        </authorList>
    </citation>
    <scope>NUCLEOTIDE SEQUENCE [LARGE SCALE GENOMIC DNA]</scope>
</reference>
<keyword evidence="5" id="KW-0167">Capsid protein</keyword>
<proteinExistence type="inferred from homology"/>
<evidence type="ECO:0000259" key="3">
    <source>
        <dbReference type="Pfam" id="PF07731"/>
    </source>
</evidence>
<evidence type="ECO:0000313" key="5">
    <source>
        <dbReference type="EMBL" id="VDM88812.1"/>
    </source>
</evidence>
<dbReference type="Pfam" id="PF00394">
    <property type="entry name" value="Cu-oxidase"/>
    <property type="match status" value="1"/>
</dbReference>
<keyword evidence="5" id="KW-0946">Virion</keyword>
<feature type="domain" description="Plastocyanin-like" evidence="2">
    <location>
        <begin position="290"/>
        <end position="359"/>
    </location>
</feature>
<evidence type="ECO:0000259" key="2">
    <source>
        <dbReference type="Pfam" id="PF00394"/>
    </source>
</evidence>
<evidence type="ECO:0000313" key="6">
    <source>
        <dbReference type="Proteomes" id="UP000269998"/>
    </source>
</evidence>
<dbReference type="Pfam" id="PF07732">
    <property type="entry name" value="Cu-oxidase_3"/>
    <property type="match status" value="1"/>
</dbReference>
<keyword evidence="6" id="KW-1185">Reference proteome</keyword>
<dbReference type="Proteomes" id="UP000269998">
    <property type="component" value="Chromosome"/>
</dbReference>
<dbReference type="InterPro" id="IPR008972">
    <property type="entry name" value="Cupredoxin"/>
</dbReference>
<dbReference type="PANTHER" id="PTHR48267">
    <property type="entry name" value="CUPREDOXIN SUPERFAMILY PROTEIN"/>
    <property type="match status" value="1"/>
</dbReference>
<dbReference type="Gene3D" id="2.60.40.420">
    <property type="entry name" value="Cupredoxins - blue copper proteins"/>
    <property type="match status" value="3"/>
</dbReference>
<accession>A0A3S5CZS3</accession>
<evidence type="ECO:0000256" key="1">
    <source>
        <dbReference type="ARBA" id="ARBA00010609"/>
    </source>
</evidence>
<dbReference type="AlphaFoldDB" id="A0A3S5CZS3"/>
<evidence type="ECO:0000259" key="4">
    <source>
        <dbReference type="Pfam" id="PF07732"/>
    </source>
</evidence>
<dbReference type="InterPro" id="IPR011706">
    <property type="entry name" value="Cu-oxidase_C"/>
</dbReference>
<dbReference type="GO" id="GO:0005507">
    <property type="term" value="F:copper ion binding"/>
    <property type="evidence" value="ECO:0007669"/>
    <property type="project" value="InterPro"/>
</dbReference>
<name>A0A3S5CZS3_9MYCO</name>
<sequence>MGLNLAGWGLVGCARPGEPAKSVTLLDAGTQQKFRNPLPKPVRIHPRPGTTLTVPIKATRQWMGLRAPDGSPLMTTVYGFEHAEHTASPGPTIIARSHQALAVEWQNQLPNDAPYLLPIDLTVHIPDVGDPSGQFITQKPLVIHLHGGHTVSESDGNPEAWYTRDYQTKGPDWTGRTYRYANTQEAAGLWYHDHTVGMTRLNVYAGLAGMYLLKDANEDRMIRDRVIPDDDHMIEVVLHDALFDSGGNLYLPGRHGEPIDPIAGKEIVGNWPNPTVFDEFFGTHILANGMAWPKIELTPNRYRLRLLNGSISRTYVLEFANGMEFFQIGSDGGFLNSPVRLTQLVIAPAERMDIIADFTGHAGQRIVLKNLGPELPFRGYVDPADPEHFMKLVYNAGEALRITDGAGGLAPIADPETTGLVMRFDIAERNAPADVQAGNFGPAVSLRAPLRSLPRDNPAVVRQLALFNLRDDMDRTLVLLGSLASGSRFYADEITEVIRQGSTEIWEIYNTTNSAHPIHLHQVQFEIVNRQQFDGVLVHRTQQLMHFPDRTFQGARLELHGLRGDPVWPQPNEQGRKDTAIALAGQVTRVIAHFDLVGTYVWHCHIISHEDYDMMRKFEVTPSA</sequence>
<dbReference type="Pfam" id="PF07731">
    <property type="entry name" value="Cu-oxidase_2"/>
    <property type="match status" value="1"/>
</dbReference>
<dbReference type="CDD" id="cd13844">
    <property type="entry name" value="CuRO_1_BOD_CotA_like"/>
    <property type="match status" value="1"/>
</dbReference>
<feature type="domain" description="Plastocyanin-like" evidence="3">
    <location>
        <begin position="479"/>
        <end position="622"/>
    </location>
</feature>
<dbReference type="InterPro" id="IPR011707">
    <property type="entry name" value="Cu-oxidase-like_N"/>
</dbReference>
<gene>
    <name evidence="5" type="primary">cotA</name>
    <name evidence="5" type="ORF">MB901379_02378</name>
</gene>
<dbReference type="InterPro" id="IPR045087">
    <property type="entry name" value="Cu-oxidase_fam"/>
</dbReference>
<dbReference type="GO" id="GO:0016491">
    <property type="term" value="F:oxidoreductase activity"/>
    <property type="evidence" value="ECO:0007669"/>
    <property type="project" value="InterPro"/>
</dbReference>
<dbReference type="PANTHER" id="PTHR48267:SF1">
    <property type="entry name" value="BILIRUBIN OXIDASE"/>
    <property type="match status" value="1"/>
</dbReference>
<organism evidence="5 6">
    <name type="scientific">Mycobacterium basiliense</name>
    <dbReference type="NCBI Taxonomy" id="2094119"/>
    <lineage>
        <taxon>Bacteria</taxon>
        <taxon>Bacillati</taxon>
        <taxon>Actinomycetota</taxon>
        <taxon>Actinomycetes</taxon>
        <taxon>Mycobacteriales</taxon>
        <taxon>Mycobacteriaceae</taxon>
        <taxon>Mycobacterium</taxon>
    </lineage>
</organism>
<comment type="similarity">
    <text evidence="1">Belongs to the multicopper oxidase family.</text>
</comment>
<dbReference type="KEGG" id="mbai:MB901379_02378"/>
<dbReference type="EMBL" id="LR130759">
    <property type="protein sequence ID" value="VDM88812.1"/>
    <property type="molecule type" value="Genomic_DNA"/>
</dbReference>
<protein>
    <submittedName>
        <fullName evidence="5">Spore coat protein A</fullName>
    </submittedName>
</protein>
<dbReference type="SUPFAM" id="SSF49503">
    <property type="entry name" value="Cupredoxins"/>
    <property type="match status" value="3"/>
</dbReference>